<evidence type="ECO:0000256" key="2">
    <source>
        <dbReference type="SAM" id="Phobius"/>
    </source>
</evidence>
<gene>
    <name evidence="3" type="ORF">TWF730_000806</name>
</gene>
<comment type="caution">
    <text evidence="3">The sequence shown here is derived from an EMBL/GenBank/DDBJ whole genome shotgun (WGS) entry which is preliminary data.</text>
</comment>
<evidence type="ECO:0000313" key="4">
    <source>
        <dbReference type="Proteomes" id="UP001373714"/>
    </source>
</evidence>
<feature type="transmembrane region" description="Helical" evidence="2">
    <location>
        <begin position="1156"/>
        <end position="1175"/>
    </location>
</feature>
<protein>
    <submittedName>
        <fullName evidence="3">Uncharacterized protein</fullName>
    </submittedName>
</protein>
<dbReference type="Proteomes" id="UP001373714">
    <property type="component" value="Unassembled WGS sequence"/>
</dbReference>
<dbReference type="AlphaFoldDB" id="A0AAV9VTW9"/>
<feature type="transmembrane region" description="Helical" evidence="2">
    <location>
        <begin position="663"/>
        <end position="688"/>
    </location>
</feature>
<feature type="transmembrane region" description="Helical" evidence="2">
    <location>
        <begin position="708"/>
        <end position="729"/>
    </location>
</feature>
<feature type="transmembrane region" description="Helical" evidence="2">
    <location>
        <begin position="777"/>
        <end position="798"/>
    </location>
</feature>
<evidence type="ECO:0000256" key="1">
    <source>
        <dbReference type="SAM" id="MobiDB-lite"/>
    </source>
</evidence>
<keyword evidence="2" id="KW-0812">Transmembrane</keyword>
<dbReference type="PANTHER" id="PTHR37544">
    <property type="entry name" value="SPRAY-RELATED"/>
    <property type="match status" value="1"/>
</dbReference>
<feature type="compositionally biased region" description="Basic and acidic residues" evidence="1">
    <location>
        <begin position="623"/>
        <end position="636"/>
    </location>
</feature>
<accession>A0AAV9VTW9</accession>
<dbReference type="Pfam" id="PF11915">
    <property type="entry name" value="DUF3433"/>
    <property type="match status" value="2"/>
</dbReference>
<dbReference type="EMBL" id="JAVHNS010000001">
    <property type="protein sequence ID" value="KAK6363374.1"/>
    <property type="molecule type" value="Genomic_DNA"/>
</dbReference>
<sequence length="1272" mass="142094">MSEAEPTLPSTSSSEAIPVPDHGQGPEGAAPASASPIDNMIQNSKRTAWIPFHLRIVVLSLFALYACLMIASLQAIRTLSKEREGLAEANQNLIYLWTYAPTAIIIAVLSVWRQVDFRVKQFMPWVSLAAGPNRAKKNILVDYISPFILNSLCDTIRNKHFLPLATILGFLGMKLAIVVSTGLFVLQAVTTTQDLNQRFLITDYFVNSSAGDITTETAYRVYGTNVLNLTFPQGTTAEYAFQSISIAENVNQRGFTNITTQVDVFESELDCEVGELTWESRYDHENYATILPFYSVNITLESGCLVPDFRLWHNDDAVSEGLLNKVFFTGAARFLKCENSTSLDPDSFRAVFVLALEALLDEPPFWTILQISHLVCKPRYVIRRALVTAPFNNSELMGNGAVPNITFLSEIPSRTLPNLSNYEFGGLFFEACDKALELSPWGSDGSLTPSYTTYLDAFCYLLISDRRLKNLALLFNTDIYESSVKDLFKAISSQVAKVYLTKPANIFANGTITVSQNRLVVTQLSAAIMQAMHGVLILIIIFILWNRKAFKEALSRDPAYLGGISTILAASPVFRKRLEGTGHLTEGKLKRLLSDDSMTYSSQMTVTGDRERMFSIIVQVDKDDTRDEENSRSSREENDDSINDILTNDRHRRGPTKGYWRPIAFGIPFAVPLFALPIALIVALELLLRSSDRNYGLLEISETDTFIHYTWTYLPALIMLTVASLFGSFEYSIKEMQPYHNLHRGNAPPETSILYNPFANLEPLVFLNAIRLRQMGVLAVSLTAFLSPFLTIIVSGLYTIQLYPLVLDTIVEQSSRLAVPSKYYQRYGAPQNISTDSFEISGINPDTASIATNLIFLNNLSYPSWTYSGLVFGQVKLTKEAYAEAMKLTENFETGLQLSLKLPALQGNLNCTDRSSSWKMDWNITISATNLKIRPRYSLQRSYNCRDNFWNGINGIISFLDFGIEPGYFGTVAVDTLTREPDRDCPGIFVIHGYLPPEGDIDQFTVLSCSPYVEQVTTNVVLNIPSMSFDNLNPPTVEPYTNKIFSYGENLQDWATGIISPNLENINNNTQESRHYSGFFNTLQFRRGDIREDPSLLNNATTLLNAVEAQFQDFAAQWYHFNSRETVVGDEGTYIPGTLIGAPVTRLKQNYISTRILQAILGTLVVCGIVAWVSIHPRKVLTREPASIAAVAGLLVDLNIVDRSHIPAGAEWHDVPIEALFRGYTYRIHREVDSENKIRSLGIDLEERQGNAAFNSSEETQGNAAFNSSEEG</sequence>
<reference evidence="3 4" key="1">
    <citation type="submission" date="2019-10" db="EMBL/GenBank/DDBJ databases">
        <authorList>
            <person name="Palmer J.M."/>
        </authorList>
    </citation>
    <scope>NUCLEOTIDE SEQUENCE [LARGE SCALE GENOMIC DNA]</scope>
    <source>
        <strain evidence="3 4">TWF730</strain>
    </source>
</reference>
<feature type="region of interest" description="Disordered" evidence="1">
    <location>
        <begin position="1252"/>
        <end position="1272"/>
    </location>
</feature>
<feature type="transmembrane region" description="Helical" evidence="2">
    <location>
        <begin position="93"/>
        <end position="112"/>
    </location>
</feature>
<feature type="transmembrane region" description="Helical" evidence="2">
    <location>
        <begin position="52"/>
        <end position="73"/>
    </location>
</feature>
<proteinExistence type="predicted"/>
<keyword evidence="2" id="KW-1133">Transmembrane helix</keyword>
<feature type="transmembrane region" description="Helical" evidence="2">
    <location>
        <begin position="524"/>
        <end position="545"/>
    </location>
</feature>
<keyword evidence="4" id="KW-1185">Reference proteome</keyword>
<keyword evidence="2" id="KW-0472">Membrane</keyword>
<feature type="transmembrane region" description="Helical" evidence="2">
    <location>
        <begin position="161"/>
        <end position="186"/>
    </location>
</feature>
<evidence type="ECO:0000313" key="3">
    <source>
        <dbReference type="EMBL" id="KAK6363374.1"/>
    </source>
</evidence>
<dbReference type="InterPro" id="IPR021840">
    <property type="entry name" value="DUF3433"/>
</dbReference>
<organism evidence="3 4">
    <name type="scientific">Orbilia blumenaviensis</name>
    <dbReference type="NCBI Taxonomy" id="1796055"/>
    <lineage>
        <taxon>Eukaryota</taxon>
        <taxon>Fungi</taxon>
        <taxon>Dikarya</taxon>
        <taxon>Ascomycota</taxon>
        <taxon>Pezizomycotina</taxon>
        <taxon>Orbiliomycetes</taxon>
        <taxon>Orbiliales</taxon>
        <taxon>Orbiliaceae</taxon>
        <taxon>Orbilia</taxon>
    </lineage>
</organism>
<name>A0AAV9VTW9_9PEZI</name>
<feature type="region of interest" description="Disordered" evidence="1">
    <location>
        <begin position="623"/>
        <end position="650"/>
    </location>
</feature>
<feature type="region of interest" description="Disordered" evidence="1">
    <location>
        <begin position="1"/>
        <end position="36"/>
    </location>
</feature>